<evidence type="ECO:0000259" key="6">
    <source>
        <dbReference type="Pfam" id="PF08281"/>
    </source>
</evidence>
<dbReference type="AlphaFoldDB" id="A0A6A7WBK4"/>
<dbReference type="Gene3D" id="1.10.1740.10">
    <property type="match status" value="1"/>
</dbReference>
<dbReference type="InterPro" id="IPR007627">
    <property type="entry name" value="RNA_pol_sigma70_r2"/>
</dbReference>
<evidence type="ECO:0000256" key="1">
    <source>
        <dbReference type="ARBA" id="ARBA00010641"/>
    </source>
</evidence>
<dbReference type="InterPro" id="IPR014284">
    <property type="entry name" value="RNA_pol_sigma-70_dom"/>
</dbReference>
<dbReference type="GO" id="GO:0003677">
    <property type="term" value="F:DNA binding"/>
    <property type="evidence" value="ECO:0007669"/>
    <property type="project" value="InterPro"/>
</dbReference>
<dbReference type="NCBIfam" id="TIGR02937">
    <property type="entry name" value="sigma70-ECF"/>
    <property type="match status" value="1"/>
</dbReference>
<dbReference type="InterPro" id="IPR013324">
    <property type="entry name" value="RNA_pol_sigma_r3/r4-like"/>
</dbReference>
<comment type="caution">
    <text evidence="7">The sequence shown here is derived from an EMBL/GenBank/DDBJ whole genome shotgun (WGS) entry which is preliminary data.</text>
</comment>
<dbReference type="SUPFAM" id="SSF88659">
    <property type="entry name" value="Sigma3 and sigma4 domains of RNA polymerase sigma factors"/>
    <property type="match status" value="1"/>
</dbReference>
<comment type="similarity">
    <text evidence="1">Belongs to the sigma-70 factor family. ECF subfamily.</text>
</comment>
<keyword evidence="2" id="KW-0805">Transcription regulation</keyword>
<dbReference type="Proteomes" id="UP000384372">
    <property type="component" value="Unassembled WGS sequence"/>
</dbReference>
<accession>A0A6A7WBK4</accession>
<feature type="domain" description="RNA polymerase sigma-70 region 2" evidence="5">
    <location>
        <begin position="23"/>
        <end position="89"/>
    </location>
</feature>
<keyword evidence="3" id="KW-0731">Sigma factor</keyword>
<dbReference type="RefSeq" id="WP_158463475.1">
    <property type="nucleotide sequence ID" value="NZ_VZAD01000061.1"/>
</dbReference>
<protein>
    <submittedName>
        <fullName evidence="7">Sigma-70 family RNA polymerase sigma factor</fullName>
    </submittedName>
</protein>
<dbReference type="InterPro" id="IPR013325">
    <property type="entry name" value="RNA_pol_sigma_r2"/>
</dbReference>
<evidence type="ECO:0000256" key="2">
    <source>
        <dbReference type="ARBA" id="ARBA00023015"/>
    </source>
</evidence>
<evidence type="ECO:0000259" key="5">
    <source>
        <dbReference type="Pfam" id="PF04542"/>
    </source>
</evidence>
<dbReference type="EMBL" id="VZAD01000061">
    <property type="protein sequence ID" value="MQP11795.1"/>
    <property type="molecule type" value="Genomic_DNA"/>
</dbReference>
<keyword evidence="8" id="KW-1185">Reference proteome</keyword>
<dbReference type="OrthoDB" id="9782991at2"/>
<evidence type="ECO:0000313" key="7">
    <source>
        <dbReference type="EMBL" id="MQP11795.1"/>
    </source>
</evidence>
<dbReference type="PANTHER" id="PTHR43133:SF46">
    <property type="entry name" value="RNA POLYMERASE SIGMA-70 FACTOR ECF SUBFAMILY"/>
    <property type="match status" value="1"/>
</dbReference>
<evidence type="ECO:0000256" key="3">
    <source>
        <dbReference type="ARBA" id="ARBA00023082"/>
    </source>
</evidence>
<dbReference type="Gene3D" id="1.10.10.10">
    <property type="entry name" value="Winged helix-like DNA-binding domain superfamily/Winged helix DNA-binding domain"/>
    <property type="match status" value="1"/>
</dbReference>
<dbReference type="InterPro" id="IPR013249">
    <property type="entry name" value="RNA_pol_sigma70_r4_t2"/>
</dbReference>
<dbReference type="InterPro" id="IPR036388">
    <property type="entry name" value="WH-like_DNA-bd_sf"/>
</dbReference>
<evidence type="ECO:0000256" key="4">
    <source>
        <dbReference type="ARBA" id="ARBA00023163"/>
    </source>
</evidence>
<dbReference type="InterPro" id="IPR039425">
    <property type="entry name" value="RNA_pol_sigma-70-like"/>
</dbReference>
<evidence type="ECO:0000313" key="8">
    <source>
        <dbReference type="Proteomes" id="UP000384372"/>
    </source>
</evidence>
<dbReference type="Pfam" id="PF08281">
    <property type="entry name" value="Sigma70_r4_2"/>
    <property type="match status" value="1"/>
</dbReference>
<dbReference type="GO" id="GO:0006352">
    <property type="term" value="P:DNA-templated transcription initiation"/>
    <property type="evidence" value="ECO:0007669"/>
    <property type="project" value="InterPro"/>
</dbReference>
<reference evidence="7 8" key="1">
    <citation type="submission" date="2019-09" db="EMBL/GenBank/DDBJ databases">
        <title>Distinct polysaccharide growth profiles of human intestinal Prevotella copri isolates.</title>
        <authorList>
            <person name="Fehlner-Peach H."/>
            <person name="Magnabosco C."/>
            <person name="Raghavan V."/>
            <person name="Scher J.U."/>
            <person name="Tett A."/>
            <person name="Cox L.M."/>
            <person name="Gottsegen C."/>
            <person name="Watters A."/>
            <person name="Wiltshire- Gordon J.D."/>
            <person name="Segata N."/>
            <person name="Bonneau R."/>
            <person name="Littman D.R."/>
        </authorList>
    </citation>
    <scope>NUCLEOTIDE SEQUENCE [LARGE SCALE GENOMIC DNA]</scope>
    <source>
        <strain evidence="8">iAQ1173</strain>
    </source>
</reference>
<keyword evidence="4" id="KW-0804">Transcription</keyword>
<dbReference type="PANTHER" id="PTHR43133">
    <property type="entry name" value="RNA POLYMERASE ECF-TYPE SIGMA FACTO"/>
    <property type="match status" value="1"/>
</dbReference>
<dbReference type="SUPFAM" id="SSF88946">
    <property type="entry name" value="Sigma2 domain of RNA polymerase sigma factors"/>
    <property type="match status" value="1"/>
</dbReference>
<gene>
    <name evidence="7" type="ORF">F7D20_07460</name>
</gene>
<feature type="domain" description="RNA polymerase sigma factor 70 region 4 type 2" evidence="6">
    <location>
        <begin position="121"/>
        <end position="172"/>
    </location>
</feature>
<sequence>MEDLEREMLLIAQGNELAFNSFMNRYMDGLYYHSYGILYNKEMAEEIVSDVFLEVWKNRKKIVEVENMKAWLNTLVYRKSISCLRKEKKRHLDVSMDEMTQFCFPVTETPADHMISVEEMRSLQLAIEALPPKCKHVFFLAKIERVPYQQIAEMLDISLATVNYHIGFAMTTLKRKLKHG</sequence>
<dbReference type="Pfam" id="PF04542">
    <property type="entry name" value="Sigma70_r2"/>
    <property type="match status" value="1"/>
</dbReference>
<name>A0A6A7WBK4_9BACT</name>
<organism evidence="7 8">
    <name type="scientific">Segatella copri</name>
    <dbReference type="NCBI Taxonomy" id="165179"/>
    <lineage>
        <taxon>Bacteria</taxon>
        <taxon>Pseudomonadati</taxon>
        <taxon>Bacteroidota</taxon>
        <taxon>Bacteroidia</taxon>
        <taxon>Bacteroidales</taxon>
        <taxon>Prevotellaceae</taxon>
        <taxon>Segatella</taxon>
    </lineage>
</organism>
<dbReference type="GO" id="GO:0016987">
    <property type="term" value="F:sigma factor activity"/>
    <property type="evidence" value="ECO:0007669"/>
    <property type="project" value="UniProtKB-KW"/>
</dbReference>
<proteinExistence type="inferred from homology"/>